<dbReference type="Pfam" id="PF04229">
    <property type="entry name" value="GrpB"/>
    <property type="match status" value="1"/>
</dbReference>
<dbReference type="PANTHER" id="PTHR34822:SF1">
    <property type="entry name" value="GRPB FAMILY PROTEIN"/>
    <property type="match status" value="1"/>
</dbReference>
<evidence type="ECO:0000313" key="2">
    <source>
        <dbReference type="Proteomes" id="UP000242662"/>
    </source>
</evidence>
<keyword evidence="2" id="KW-1185">Reference proteome</keyword>
<dbReference type="SUPFAM" id="SSF81301">
    <property type="entry name" value="Nucleotidyltransferase"/>
    <property type="match status" value="1"/>
</dbReference>
<accession>A0A1G6NHC9</accession>
<dbReference type="AlphaFoldDB" id="A0A1G6NHC9"/>
<dbReference type="InterPro" id="IPR043519">
    <property type="entry name" value="NT_sf"/>
</dbReference>
<dbReference type="PANTHER" id="PTHR34822">
    <property type="entry name" value="GRPB DOMAIN PROTEIN (AFU_ORTHOLOGUE AFUA_1G01530)"/>
    <property type="match status" value="1"/>
</dbReference>
<dbReference type="Gene3D" id="3.30.460.10">
    <property type="entry name" value="Beta Polymerase, domain 2"/>
    <property type="match status" value="1"/>
</dbReference>
<sequence length="167" mass="19219">MSQVKLVKYDPAWPEAFFQAKEAIACAMSEKIERIEHVGSTSIPGMMAKPIIDIGVTVRILTDIDEEVIKKLYEIGFEHVPKAHDHERLFFRRGAFGAGTHHLHIYEDGSKMWLQLLFFRDYLRENQEAARAYQQLKQALAVDATERSEYTRRKAPFIRAVLEKGGL</sequence>
<evidence type="ECO:0000313" key="1">
    <source>
        <dbReference type="EMBL" id="SDC66657.1"/>
    </source>
</evidence>
<dbReference type="GO" id="GO:0016740">
    <property type="term" value="F:transferase activity"/>
    <property type="evidence" value="ECO:0007669"/>
    <property type="project" value="UniProtKB-KW"/>
</dbReference>
<proteinExistence type="predicted"/>
<dbReference type="RefSeq" id="WP_090776543.1">
    <property type="nucleotide sequence ID" value="NZ_FMYM01000012.1"/>
</dbReference>
<protein>
    <submittedName>
        <fullName evidence="1">GrpB domain, predicted nucleotidyltransferase, UPF0157 family</fullName>
    </submittedName>
</protein>
<reference evidence="2" key="1">
    <citation type="submission" date="2016-09" db="EMBL/GenBank/DDBJ databases">
        <authorList>
            <person name="Varghese N."/>
            <person name="Submissions S."/>
        </authorList>
    </citation>
    <scope>NUCLEOTIDE SEQUENCE [LARGE SCALE GENOMIC DNA]</scope>
    <source>
        <strain evidence="2">25nlg</strain>
    </source>
</reference>
<dbReference type="OrthoDB" id="9799092at2"/>
<dbReference type="EMBL" id="FMYM01000012">
    <property type="protein sequence ID" value="SDC66657.1"/>
    <property type="molecule type" value="Genomic_DNA"/>
</dbReference>
<name>A0A1G6NHC9_9BACI</name>
<dbReference type="InterPro" id="IPR007344">
    <property type="entry name" value="GrpB/CoaE"/>
</dbReference>
<keyword evidence="1" id="KW-0808">Transferase</keyword>
<dbReference type="Proteomes" id="UP000242662">
    <property type="component" value="Unassembled WGS sequence"/>
</dbReference>
<organism evidence="1 2">
    <name type="scientific">Shouchella lonarensis</name>
    <dbReference type="NCBI Taxonomy" id="1464122"/>
    <lineage>
        <taxon>Bacteria</taxon>
        <taxon>Bacillati</taxon>
        <taxon>Bacillota</taxon>
        <taxon>Bacilli</taxon>
        <taxon>Bacillales</taxon>
        <taxon>Bacillaceae</taxon>
        <taxon>Shouchella</taxon>
    </lineage>
</organism>
<gene>
    <name evidence="1" type="ORF">SAMN05421737_11269</name>
</gene>
<dbReference type="STRING" id="1464122.SAMN05421737_11269"/>